<dbReference type="OrthoDB" id="9762614at2"/>
<evidence type="ECO:0000256" key="1">
    <source>
        <dbReference type="SAM" id="MobiDB-lite"/>
    </source>
</evidence>
<name>A0A5A7NT09_9MICC</name>
<feature type="compositionally biased region" description="Gly residues" evidence="1">
    <location>
        <begin position="379"/>
        <end position="393"/>
    </location>
</feature>
<keyword evidence="4" id="KW-1185">Reference proteome</keyword>
<dbReference type="InterPro" id="IPR004879">
    <property type="entry name" value="Ssp411-like_TRX"/>
</dbReference>
<accession>A0A5A7NT09</accession>
<dbReference type="PANTHER" id="PTHR42899:SF1">
    <property type="entry name" value="SPERMATOGENESIS-ASSOCIATED PROTEIN 20"/>
    <property type="match status" value="1"/>
</dbReference>
<dbReference type="SUPFAM" id="SSF52833">
    <property type="entry name" value="Thioredoxin-like"/>
    <property type="match status" value="1"/>
</dbReference>
<proteinExistence type="predicted"/>
<dbReference type="SUPFAM" id="SSF48208">
    <property type="entry name" value="Six-hairpin glycosidases"/>
    <property type="match status" value="1"/>
</dbReference>
<dbReference type="InterPro" id="IPR024705">
    <property type="entry name" value="Ssp411"/>
</dbReference>
<feature type="region of interest" description="Disordered" evidence="1">
    <location>
        <begin position="606"/>
        <end position="635"/>
    </location>
</feature>
<evidence type="ECO:0000259" key="2">
    <source>
        <dbReference type="Pfam" id="PF03190"/>
    </source>
</evidence>
<dbReference type="CDD" id="cd02955">
    <property type="entry name" value="SSP411"/>
    <property type="match status" value="1"/>
</dbReference>
<reference evidence="3 4" key="1">
    <citation type="submission" date="2019-09" db="EMBL/GenBank/DDBJ databases">
        <title>Arthrobacter zafarii sp. nov., a moderately thermotolerant and halotolerant actinobacterium isolated from Cholistan desert soil of Pakistan.</title>
        <authorList>
            <person name="Amin A."/>
            <person name="Ahmed I."/>
            <person name="Khalid N."/>
            <person name="Schumann P."/>
            <person name="Busse H.J."/>
            <person name="Khan I.U."/>
            <person name="Li S."/>
            <person name="Li W.J."/>
        </authorList>
    </citation>
    <scope>NUCLEOTIDE SEQUENCE [LARGE SCALE GENOMIC DNA]</scope>
    <source>
        <strain evidence="3 4">NCCP-1664</strain>
    </source>
</reference>
<dbReference type="InterPro" id="IPR008928">
    <property type="entry name" value="6-hairpin_glycosidase_sf"/>
</dbReference>
<feature type="compositionally biased region" description="Low complexity" evidence="1">
    <location>
        <begin position="616"/>
        <end position="634"/>
    </location>
</feature>
<dbReference type="Gene3D" id="3.40.30.10">
    <property type="entry name" value="Glutaredoxin"/>
    <property type="match status" value="1"/>
</dbReference>
<dbReference type="PANTHER" id="PTHR42899">
    <property type="entry name" value="SPERMATOGENESIS-ASSOCIATED PROTEIN 20"/>
    <property type="match status" value="1"/>
</dbReference>
<organism evidence="3 4">
    <name type="scientific">Zafaria cholistanensis</name>
    <dbReference type="NCBI Taxonomy" id="1682741"/>
    <lineage>
        <taxon>Bacteria</taxon>
        <taxon>Bacillati</taxon>
        <taxon>Actinomycetota</taxon>
        <taxon>Actinomycetes</taxon>
        <taxon>Micrococcales</taxon>
        <taxon>Micrococcaceae</taxon>
        <taxon>Zafaria</taxon>
    </lineage>
</organism>
<feature type="region of interest" description="Disordered" evidence="1">
    <location>
        <begin position="374"/>
        <end position="393"/>
    </location>
</feature>
<feature type="domain" description="Spermatogenesis-associated protein 20-like TRX" evidence="2">
    <location>
        <begin position="3"/>
        <end position="163"/>
    </location>
</feature>
<protein>
    <recommendedName>
        <fullName evidence="2">Spermatogenesis-associated protein 20-like TRX domain-containing protein</fullName>
    </recommendedName>
</protein>
<dbReference type="RefSeq" id="WP_149957466.1">
    <property type="nucleotide sequence ID" value="NZ_BKDJ01000013.1"/>
</dbReference>
<dbReference type="EMBL" id="BKDJ01000013">
    <property type="protein sequence ID" value="GER23859.1"/>
    <property type="molecule type" value="Genomic_DNA"/>
</dbReference>
<comment type="caution">
    <text evidence="3">The sequence shown here is derived from an EMBL/GenBank/DDBJ whole genome shotgun (WGS) entry which is preliminary data.</text>
</comment>
<evidence type="ECO:0000313" key="3">
    <source>
        <dbReference type="EMBL" id="GER23859.1"/>
    </source>
</evidence>
<evidence type="ECO:0000313" key="4">
    <source>
        <dbReference type="Proteomes" id="UP000325307"/>
    </source>
</evidence>
<gene>
    <name evidence="3" type="ORF">NCCP1664_23540</name>
</gene>
<dbReference type="Proteomes" id="UP000325307">
    <property type="component" value="Unassembled WGS sequence"/>
</dbReference>
<dbReference type="AlphaFoldDB" id="A0A5A7NT09"/>
<sequence>MADRIAHAASAYLRQHAHQPVDWWPFGPEAFAAAAERDVPVFLSIGYAACHWCHVMAAESFDDPDVAAYLNAHFVPVKVDREERPDVDAVYMAATQTLTGQGGWPMSVFALPDGRTIHAGTYYPPFPRPGVPAFRQVLEAVVETWTQRREELLRHAGALAEHIGSVTDAQRGLLALPDEGAATAAGPVSDAAVAAAVAALARSESADGGFSPAPKFPPSSALDFLLQCAASGTETAAQAAALADRTLEAMALSALYDQVGGGFARYCVDARWRVPHFEKMLYDNAQLLRHYARWAVQAEAPAHRALGRRVAQGTAAWLAGSMVVDGPGLASSLDADTVMADGRHVEGGTYLFTRAELAAAIPDEYPLLEPILDGEPVEGPGGAGGPGGTGGLGGDLPQTLAFARLPTGEQWRAWDRARPRLERIRAARPQPGRDAKVVAAWNGLAVQALAQAGLLLGEPGMVRLARDVAGYLWRVHWAGTGAAAAGPGGEGAPAGRLARVSYDGRASGAGMLEDYAAVALGFQAVAAATGGPEWIRRAGEVLGAAERLFLPDGQPRDTTGDDPLLATARGGRVPVEPFDGVVPGGVGLLAAALLEQAGLESAPVLGNGGGGGLPEGGEAVQGEPAEAEAAAGNTDEADRFRRAAARGRMAADLVRFAQRVGPRAPGATGTALAVALRLRYGTGTEVVAVGGDAEERERCRRAGLLAGAVLPPPDGWPAAPDGSLRVYLCRGGVCASPFGSAGELEAALAAAGT</sequence>
<dbReference type="Pfam" id="PF03190">
    <property type="entry name" value="Thioredox_DsbH"/>
    <property type="match status" value="1"/>
</dbReference>
<dbReference type="GO" id="GO:0005975">
    <property type="term" value="P:carbohydrate metabolic process"/>
    <property type="evidence" value="ECO:0007669"/>
    <property type="project" value="InterPro"/>
</dbReference>
<dbReference type="InterPro" id="IPR036249">
    <property type="entry name" value="Thioredoxin-like_sf"/>
</dbReference>
<feature type="compositionally biased region" description="Gly residues" evidence="1">
    <location>
        <begin position="606"/>
        <end position="615"/>
    </location>
</feature>